<reference evidence="1" key="1">
    <citation type="submission" date="2022-08" db="EMBL/GenBank/DDBJ databases">
        <title>Reclassification of Massilia species as members of the genera Telluria, Duganella, Pseudoduganella, Mokoshia gen. nov. and Zemynaea gen. nov. using orthogonal and non-orthogonal genome-based approaches.</title>
        <authorList>
            <person name="Bowman J.P."/>
        </authorList>
    </citation>
    <scope>NUCLEOTIDE SEQUENCE</scope>
    <source>
        <strain evidence="1">LMG 11547</strain>
    </source>
</reference>
<sequence>MTIDTVSQIMSQNLAVKAAAMNSYKQLRAMTASLAKDADHSTIPEKIRTKVRTVVQISNENAYRQLRSKTTLSMIRVYQQIFALRDVPLADKRKLMDAMPIIPVPVGAAFLGVAEADLHDINSQSRGAFGDMYLRRRCNSMNELLLIAQNPEWLHDRVDSSALVLGNCRVLDSIIYVDIRTAAAYTDMELCEVDNQVKSNGRFSYVYGPTYRVSDLEEIRVAKLNAQQQ</sequence>
<dbReference type="EMBL" id="JANUHC010000007">
    <property type="protein sequence ID" value="MCS0631664.1"/>
    <property type="molecule type" value="Genomic_DNA"/>
</dbReference>
<name>A0ABT2C2R7_9BURK</name>
<gene>
    <name evidence="1" type="ORF">NX786_20260</name>
</gene>
<dbReference type="RefSeq" id="WP_259450716.1">
    <property type="nucleotide sequence ID" value="NZ_CP119520.1"/>
</dbReference>
<organism evidence="1 2">
    <name type="scientific">Telluria mixta</name>
    <dbReference type="NCBI Taxonomy" id="34071"/>
    <lineage>
        <taxon>Bacteria</taxon>
        <taxon>Pseudomonadati</taxon>
        <taxon>Pseudomonadota</taxon>
        <taxon>Betaproteobacteria</taxon>
        <taxon>Burkholderiales</taxon>
        <taxon>Oxalobacteraceae</taxon>
        <taxon>Telluria group</taxon>
        <taxon>Telluria</taxon>
    </lineage>
</organism>
<evidence type="ECO:0000313" key="2">
    <source>
        <dbReference type="Proteomes" id="UP001165263"/>
    </source>
</evidence>
<keyword evidence="2" id="KW-1185">Reference proteome</keyword>
<evidence type="ECO:0000313" key="1">
    <source>
        <dbReference type="EMBL" id="MCS0631664.1"/>
    </source>
</evidence>
<proteinExistence type="predicted"/>
<accession>A0ABT2C2R7</accession>
<comment type="caution">
    <text evidence="1">The sequence shown here is derived from an EMBL/GenBank/DDBJ whole genome shotgun (WGS) entry which is preliminary data.</text>
</comment>
<protein>
    <submittedName>
        <fullName evidence="1">Uncharacterized protein</fullName>
    </submittedName>
</protein>
<dbReference type="Proteomes" id="UP001165263">
    <property type="component" value="Unassembled WGS sequence"/>
</dbReference>